<sequence length="307" mass="33230" precursor="true">MRLCSRFSVPVFVLATLCLALSLSIRDCRAASLGDVLRIPGGVVNSGQADSIVRGAKAIGKTFQDITPEQEYYIGRAVAATILQSYRPYPDEEANRYLNVLGQSLAQASDRPETFGGYHFLILDSEEINAFAAPGGLILVTRGMLRLCRDEDQVAAVLAHEIGHIKGRHGLRAIRTSRLTTAFTVLAAEGAKNFGGSQVAQLTEAFEGSVSDVTATLTNSGYSRELEREADQEAVAILIRIGYDPGALSSMLQEMDKRMVRSGPGFAKTHPDPKDRVQAIGARAGTSSRTAPPPERKKRFDLFMSKV</sequence>
<protein>
    <submittedName>
        <fullName evidence="10">Peptidase M48, Ste24p</fullName>
    </submittedName>
</protein>
<dbReference type="PANTHER" id="PTHR22726">
    <property type="entry name" value="METALLOENDOPEPTIDASE OMA1"/>
    <property type="match status" value="1"/>
</dbReference>
<keyword evidence="4 6" id="KW-0862">Zinc</keyword>
<dbReference type="InterPro" id="IPR001915">
    <property type="entry name" value="Peptidase_M48"/>
</dbReference>
<evidence type="ECO:0000256" key="2">
    <source>
        <dbReference type="ARBA" id="ARBA00022723"/>
    </source>
</evidence>
<dbReference type="GO" id="GO:0016020">
    <property type="term" value="C:membrane"/>
    <property type="evidence" value="ECO:0007669"/>
    <property type="project" value="TreeGrafter"/>
</dbReference>
<keyword evidence="2" id="KW-0479">Metal-binding</keyword>
<comment type="similarity">
    <text evidence="6">Belongs to the peptidase M48 family.</text>
</comment>
<dbReference type="InParanoid" id="A0LKW0"/>
<dbReference type="FunCoup" id="A0LKW0">
    <property type="interactions" value="103"/>
</dbReference>
<keyword evidence="11" id="KW-1185">Reference proteome</keyword>
<feature type="domain" description="Peptidase M48" evidence="9">
    <location>
        <begin position="94"/>
        <end position="283"/>
    </location>
</feature>
<dbReference type="AlphaFoldDB" id="A0LKW0"/>
<dbReference type="GO" id="GO:0046872">
    <property type="term" value="F:metal ion binding"/>
    <property type="evidence" value="ECO:0007669"/>
    <property type="project" value="UniProtKB-KW"/>
</dbReference>
<accession>A0LKW0</accession>
<dbReference type="InterPro" id="IPR051156">
    <property type="entry name" value="Mito/Outer_Membr_Metalloprot"/>
</dbReference>
<dbReference type="RefSeq" id="WP_011699230.1">
    <property type="nucleotide sequence ID" value="NC_008554.1"/>
</dbReference>
<evidence type="ECO:0000256" key="7">
    <source>
        <dbReference type="SAM" id="MobiDB-lite"/>
    </source>
</evidence>
<dbReference type="HOGENOM" id="CLU_029002_5_2_7"/>
<evidence type="ECO:0000313" key="10">
    <source>
        <dbReference type="EMBL" id="ABK18062.1"/>
    </source>
</evidence>
<feature type="region of interest" description="Disordered" evidence="7">
    <location>
        <begin position="263"/>
        <end position="307"/>
    </location>
</feature>
<feature type="chain" id="PRO_5002626843" evidence="8">
    <location>
        <begin position="31"/>
        <end position="307"/>
    </location>
</feature>
<gene>
    <name evidence="10" type="ordered locus">Sfum_2381</name>
</gene>
<name>A0LKW0_SYNFM</name>
<dbReference type="Pfam" id="PF01435">
    <property type="entry name" value="Peptidase_M48"/>
    <property type="match status" value="1"/>
</dbReference>
<evidence type="ECO:0000256" key="8">
    <source>
        <dbReference type="SAM" id="SignalP"/>
    </source>
</evidence>
<reference evidence="10 11" key="1">
    <citation type="submission" date="2006-10" db="EMBL/GenBank/DDBJ databases">
        <title>Complete sequence of Syntrophobacter fumaroxidans MPOB.</title>
        <authorList>
            <consortium name="US DOE Joint Genome Institute"/>
            <person name="Copeland A."/>
            <person name="Lucas S."/>
            <person name="Lapidus A."/>
            <person name="Barry K."/>
            <person name="Detter J.C."/>
            <person name="Glavina del Rio T."/>
            <person name="Hammon N."/>
            <person name="Israni S."/>
            <person name="Pitluck S."/>
            <person name="Goltsman E.G."/>
            <person name="Martinez M."/>
            <person name="Schmutz J."/>
            <person name="Larimer F."/>
            <person name="Land M."/>
            <person name="Hauser L."/>
            <person name="Kyrpides N."/>
            <person name="Kim E."/>
            <person name="Boone D.R."/>
            <person name="Brockman F."/>
            <person name="Culley D."/>
            <person name="Ferry J."/>
            <person name="Gunsalus R."/>
            <person name="McInerney M.J."/>
            <person name="Morrison M."/>
            <person name="Plugge C."/>
            <person name="Rohlin L."/>
            <person name="Scholten J."/>
            <person name="Sieber J."/>
            <person name="Stams A.J.M."/>
            <person name="Worm P."/>
            <person name="Henstra A.M."/>
            <person name="Richardson P."/>
        </authorList>
    </citation>
    <scope>NUCLEOTIDE SEQUENCE [LARGE SCALE GENOMIC DNA]</scope>
    <source>
        <strain evidence="11">DSM 10017 / MPOB</strain>
    </source>
</reference>
<organism evidence="10 11">
    <name type="scientific">Syntrophobacter fumaroxidans (strain DSM 10017 / MPOB)</name>
    <dbReference type="NCBI Taxonomy" id="335543"/>
    <lineage>
        <taxon>Bacteria</taxon>
        <taxon>Pseudomonadati</taxon>
        <taxon>Thermodesulfobacteriota</taxon>
        <taxon>Syntrophobacteria</taxon>
        <taxon>Syntrophobacterales</taxon>
        <taxon>Syntrophobacteraceae</taxon>
        <taxon>Syntrophobacter</taxon>
    </lineage>
</organism>
<dbReference type="eggNOG" id="COG4783">
    <property type="taxonomic scope" value="Bacteria"/>
</dbReference>
<keyword evidence="1 6" id="KW-0645">Protease</keyword>
<dbReference type="KEGG" id="sfu:Sfum_2381"/>
<evidence type="ECO:0000256" key="6">
    <source>
        <dbReference type="RuleBase" id="RU003983"/>
    </source>
</evidence>
<evidence type="ECO:0000256" key="4">
    <source>
        <dbReference type="ARBA" id="ARBA00022833"/>
    </source>
</evidence>
<feature type="signal peptide" evidence="8">
    <location>
        <begin position="1"/>
        <end position="30"/>
    </location>
</feature>
<keyword evidence="3 6" id="KW-0378">Hydrolase</keyword>
<dbReference type="STRING" id="335543.Sfum_2381"/>
<comment type="cofactor">
    <cofactor evidence="6">
        <name>Zn(2+)</name>
        <dbReference type="ChEBI" id="CHEBI:29105"/>
    </cofactor>
    <text evidence="6">Binds 1 zinc ion per subunit.</text>
</comment>
<evidence type="ECO:0000256" key="5">
    <source>
        <dbReference type="ARBA" id="ARBA00023049"/>
    </source>
</evidence>
<evidence type="ECO:0000256" key="1">
    <source>
        <dbReference type="ARBA" id="ARBA00022670"/>
    </source>
</evidence>
<dbReference type="GO" id="GO:0004222">
    <property type="term" value="F:metalloendopeptidase activity"/>
    <property type="evidence" value="ECO:0007669"/>
    <property type="project" value="InterPro"/>
</dbReference>
<keyword evidence="5 6" id="KW-0482">Metalloprotease</keyword>
<evidence type="ECO:0000313" key="11">
    <source>
        <dbReference type="Proteomes" id="UP000001784"/>
    </source>
</evidence>
<dbReference type="GO" id="GO:0051603">
    <property type="term" value="P:proteolysis involved in protein catabolic process"/>
    <property type="evidence" value="ECO:0007669"/>
    <property type="project" value="TreeGrafter"/>
</dbReference>
<dbReference type="Gene3D" id="3.30.2010.10">
    <property type="entry name" value="Metalloproteases ('zincins'), catalytic domain"/>
    <property type="match status" value="1"/>
</dbReference>
<keyword evidence="8" id="KW-0732">Signal</keyword>
<evidence type="ECO:0000256" key="3">
    <source>
        <dbReference type="ARBA" id="ARBA00022801"/>
    </source>
</evidence>
<proteinExistence type="inferred from homology"/>
<dbReference type="PANTHER" id="PTHR22726:SF1">
    <property type="entry name" value="METALLOENDOPEPTIDASE OMA1, MITOCHONDRIAL"/>
    <property type="match status" value="1"/>
</dbReference>
<evidence type="ECO:0000259" key="9">
    <source>
        <dbReference type="Pfam" id="PF01435"/>
    </source>
</evidence>
<dbReference type="EMBL" id="CP000478">
    <property type="protein sequence ID" value="ABK18062.1"/>
    <property type="molecule type" value="Genomic_DNA"/>
</dbReference>
<dbReference type="Proteomes" id="UP000001784">
    <property type="component" value="Chromosome"/>
</dbReference>